<dbReference type="InterPro" id="IPR003423">
    <property type="entry name" value="OMP_efflux"/>
</dbReference>
<keyword evidence="2" id="KW-0472">Membrane</keyword>
<evidence type="ECO:0000256" key="3">
    <source>
        <dbReference type="SAM" id="MobiDB-lite"/>
    </source>
</evidence>
<dbReference type="SUPFAM" id="SSF56954">
    <property type="entry name" value="Outer membrane efflux proteins (OEP)"/>
    <property type="match status" value="1"/>
</dbReference>
<dbReference type="Proteomes" id="UP000317909">
    <property type="component" value="Chromosome"/>
</dbReference>
<dbReference type="GO" id="GO:0005886">
    <property type="term" value="C:plasma membrane"/>
    <property type="evidence" value="ECO:0007669"/>
    <property type="project" value="UniProtKB-SubCell"/>
</dbReference>
<dbReference type="EMBL" id="CP036339">
    <property type="protein sequence ID" value="QDT75811.1"/>
    <property type="molecule type" value="Genomic_DNA"/>
</dbReference>
<keyword evidence="2" id="KW-0812">Transmembrane</keyword>
<evidence type="ECO:0000313" key="5">
    <source>
        <dbReference type="Proteomes" id="UP000317909"/>
    </source>
</evidence>
<evidence type="ECO:0000256" key="1">
    <source>
        <dbReference type="ARBA" id="ARBA00007613"/>
    </source>
</evidence>
<keyword evidence="2" id="KW-0449">Lipoprotein</keyword>
<dbReference type="InterPro" id="IPR010131">
    <property type="entry name" value="MdtP/NodT-like"/>
</dbReference>
<feature type="compositionally biased region" description="Low complexity" evidence="3">
    <location>
        <begin position="526"/>
        <end position="549"/>
    </location>
</feature>
<organism evidence="4 5">
    <name type="scientific">Lacipirellula limnantheis</name>
    <dbReference type="NCBI Taxonomy" id="2528024"/>
    <lineage>
        <taxon>Bacteria</taxon>
        <taxon>Pseudomonadati</taxon>
        <taxon>Planctomycetota</taxon>
        <taxon>Planctomycetia</taxon>
        <taxon>Pirellulales</taxon>
        <taxon>Lacipirellulaceae</taxon>
        <taxon>Lacipirellula</taxon>
    </lineage>
</organism>
<keyword evidence="2" id="KW-0564">Palmitate</keyword>
<gene>
    <name evidence="4" type="primary">oprM</name>
    <name evidence="4" type="ORF">I41_50540</name>
</gene>
<feature type="region of interest" description="Disordered" evidence="3">
    <location>
        <begin position="526"/>
        <end position="589"/>
    </location>
</feature>
<dbReference type="GO" id="GO:0015562">
    <property type="term" value="F:efflux transmembrane transporter activity"/>
    <property type="evidence" value="ECO:0007669"/>
    <property type="project" value="InterPro"/>
</dbReference>
<dbReference type="PANTHER" id="PTHR30203:SF25">
    <property type="entry name" value="OUTER MEMBRANE PROTEIN-RELATED"/>
    <property type="match status" value="1"/>
</dbReference>
<dbReference type="Gene3D" id="2.20.200.10">
    <property type="entry name" value="Outer membrane efflux proteins (OEP)"/>
    <property type="match status" value="1"/>
</dbReference>
<dbReference type="AlphaFoldDB" id="A0A517U5A3"/>
<dbReference type="NCBIfam" id="TIGR01845">
    <property type="entry name" value="outer_NodT"/>
    <property type="match status" value="1"/>
</dbReference>
<keyword evidence="2" id="KW-1134">Transmembrane beta strand</keyword>
<keyword evidence="5" id="KW-1185">Reference proteome</keyword>
<dbReference type="Pfam" id="PF02321">
    <property type="entry name" value="OEP"/>
    <property type="match status" value="2"/>
</dbReference>
<name>A0A517U5A3_9BACT</name>
<accession>A0A517U5A3</accession>
<dbReference type="OrthoDB" id="9783163at2"/>
<dbReference type="RefSeq" id="WP_145435588.1">
    <property type="nucleotide sequence ID" value="NZ_CP036339.1"/>
</dbReference>
<dbReference type="KEGG" id="llh:I41_50540"/>
<reference evidence="4 5" key="1">
    <citation type="submission" date="2019-02" db="EMBL/GenBank/DDBJ databases">
        <title>Deep-cultivation of Planctomycetes and their phenomic and genomic characterization uncovers novel biology.</title>
        <authorList>
            <person name="Wiegand S."/>
            <person name="Jogler M."/>
            <person name="Boedeker C."/>
            <person name="Pinto D."/>
            <person name="Vollmers J."/>
            <person name="Rivas-Marin E."/>
            <person name="Kohn T."/>
            <person name="Peeters S.H."/>
            <person name="Heuer A."/>
            <person name="Rast P."/>
            <person name="Oberbeckmann S."/>
            <person name="Bunk B."/>
            <person name="Jeske O."/>
            <person name="Meyerdierks A."/>
            <person name="Storesund J.E."/>
            <person name="Kallscheuer N."/>
            <person name="Luecker S."/>
            <person name="Lage O.M."/>
            <person name="Pohl T."/>
            <person name="Merkel B.J."/>
            <person name="Hornburger P."/>
            <person name="Mueller R.-W."/>
            <person name="Bruemmer F."/>
            <person name="Labrenz M."/>
            <person name="Spormann A.M."/>
            <person name="Op den Camp H."/>
            <person name="Overmann J."/>
            <person name="Amann R."/>
            <person name="Jetten M.S.M."/>
            <person name="Mascher T."/>
            <person name="Medema M.H."/>
            <person name="Devos D.P."/>
            <person name="Kaster A.-K."/>
            <person name="Ovreas L."/>
            <person name="Rohde M."/>
            <person name="Galperin M.Y."/>
            <person name="Jogler C."/>
        </authorList>
    </citation>
    <scope>NUCLEOTIDE SEQUENCE [LARGE SCALE GENOMIC DNA]</scope>
    <source>
        <strain evidence="4 5">I41</strain>
    </source>
</reference>
<evidence type="ECO:0000313" key="4">
    <source>
        <dbReference type="EMBL" id="QDT75811.1"/>
    </source>
</evidence>
<proteinExistence type="inferred from homology"/>
<comment type="subcellular location">
    <subcellularLocation>
        <location evidence="2">Cell membrane</location>
        <topology evidence="2">Lipid-anchor</topology>
    </subcellularLocation>
</comment>
<dbReference type="PANTHER" id="PTHR30203">
    <property type="entry name" value="OUTER MEMBRANE CATION EFFLUX PROTEIN"/>
    <property type="match status" value="1"/>
</dbReference>
<comment type="similarity">
    <text evidence="1 2">Belongs to the outer membrane factor (OMF) (TC 1.B.17) family.</text>
</comment>
<dbReference type="Gene3D" id="1.20.1600.10">
    <property type="entry name" value="Outer membrane efflux proteins (OEP)"/>
    <property type="match status" value="1"/>
</dbReference>
<feature type="compositionally biased region" description="Basic and acidic residues" evidence="3">
    <location>
        <begin position="580"/>
        <end position="589"/>
    </location>
</feature>
<protein>
    <submittedName>
        <fullName evidence="4">Outer membrane protein OprM</fullName>
    </submittedName>
</protein>
<sequence>MDARRASALVAGLDRRPSWRRLAAGSGLSLLMLAAGCMTSPKEYIQNGLKVGPNYRKPAAPIAEHWIDYADARVISQPQNNWAWWQTFNDPILSELIQTASQQNLTLRQAGFRVMEARALDAYARGNLFPQSQTGFGGYSRNLLSEQVGFVGGGGGGAGVPREFSVWTLGTQFQWELDFWGRFRRSIEAADAQLDATIEDYDDVLVILIADVASAYVDVRTLEQRLRYARQNVQNQSGSLRLAEDKKEAGVSSQLDVAQAVTNVAQTESTIPQFEADLRVAENRLCTLMGMPPQDIRALLAGNGGIRPIPTAAPEVVLGIPADLIRRRPDVRRQERLVAQQSALIGVAESDLYPAFSITGQIFVRASQFDNLFLSNATGGNVGPSFQWNIFNYGRIRNLVAAEEARFMQQVSLYQQTVLDANREAEDAIIRFLQSQEQVRILETGAAAAAESRDLVNELYQGGQADFGRVFVAELFLVQQQDALAVAQGTVARSLVEINRALGGGWQIRLQGPATLVELPPVEEVQAGPEVAEEAAGPEAPEAAETAPAEGDDEEGNIPGLAPDPAFEPTPEITLPEEFDGQKDLPEVK</sequence>
<evidence type="ECO:0000256" key="2">
    <source>
        <dbReference type="RuleBase" id="RU362097"/>
    </source>
</evidence>